<dbReference type="EMBL" id="CDSF01000133">
    <property type="protein sequence ID" value="CEP02605.1"/>
    <property type="molecule type" value="Genomic_DNA"/>
</dbReference>
<feature type="domain" description="Phosphatidylinositol transfer protein N-terminal" evidence="1">
    <location>
        <begin position="141"/>
        <end position="195"/>
    </location>
</feature>
<reference evidence="3 5" key="2">
    <citation type="submission" date="2018-03" db="EMBL/GenBank/DDBJ databases">
        <authorList>
            <person name="Fogelqvist J."/>
        </authorList>
    </citation>
    <scope>NUCLEOTIDE SEQUENCE [LARGE SCALE GENOMIC DNA]</scope>
</reference>
<keyword evidence="4" id="KW-1185">Reference proteome</keyword>
<dbReference type="InterPro" id="IPR055261">
    <property type="entry name" value="PI_transfer_N"/>
</dbReference>
<dbReference type="GO" id="GO:0005548">
    <property type="term" value="F:phospholipid transporter activity"/>
    <property type="evidence" value="ECO:0007669"/>
    <property type="project" value="InterPro"/>
</dbReference>
<dbReference type="InterPro" id="IPR023393">
    <property type="entry name" value="START-like_dom_sf"/>
</dbReference>
<accession>A0A0G4J4Z9</accession>
<protein>
    <recommendedName>
        <fullName evidence="1">Phosphatidylinositol transfer protein N-terminal domain-containing protein</fullName>
    </recommendedName>
</protein>
<evidence type="ECO:0000313" key="2">
    <source>
        <dbReference type="EMBL" id="CEP02605.1"/>
    </source>
</evidence>
<evidence type="ECO:0000313" key="5">
    <source>
        <dbReference type="Proteomes" id="UP000290189"/>
    </source>
</evidence>
<dbReference type="PANTHER" id="PTHR10658:SF11">
    <property type="entry name" value="VIBRATOR, ISOFORM B"/>
    <property type="match status" value="1"/>
</dbReference>
<dbReference type="OMA" id="IEWPRIR"/>
<dbReference type="Proteomes" id="UP000290189">
    <property type="component" value="Unassembled WGS sequence"/>
</dbReference>
<gene>
    <name evidence="2" type="ORF">PBRA_002573</name>
    <name evidence="3" type="ORF">PLBR_LOCUS1953</name>
</gene>
<dbReference type="InterPro" id="IPR001666">
    <property type="entry name" value="PI_transfer"/>
</dbReference>
<keyword evidence="3" id="KW-0496">Mitochondrion</keyword>
<dbReference type="PANTHER" id="PTHR10658">
    <property type="entry name" value="PHOSPHATIDYLINOSITOL TRANSFER PROTEIN"/>
    <property type="match status" value="1"/>
</dbReference>
<geneLocation type="mitochondrion" evidence="3"/>
<evidence type="ECO:0000313" key="3">
    <source>
        <dbReference type="EMBL" id="SPQ94738.1"/>
    </source>
</evidence>
<name>A0A0G4J4Z9_PLABS</name>
<sequence length="232" mass="27154">MRLTEMRVGVPCTADQALPAYLYSFTRYVDEHRHTKMKVVRRCRYRNHAGDTCYFVERQYTLQIVPEWALKLVPNGVQTIERCFIEWPRIRSIVACPMLSGRLSISIDAFFSDKSDLQNVFGLDSNEIAVRRLIRANISPTPTLFVYKLFRISFNQFGLQKKLEEFIEAELNDAWKKMFMKAVDWKDQWEQLTIDSAIGPWPESESVMRMDPIPPQLHSNGLHVGMRFKSKL</sequence>
<dbReference type="AlphaFoldDB" id="A0A0G4J4Z9"/>
<evidence type="ECO:0000259" key="1">
    <source>
        <dbReference type="Pfam" id="PF02121"/>
    </source>
</evidence>
<dbReference type="Gene3D" id="3.30.530.20">
    <property type="match status" value="2"/>
</dbReference>
<feature type="domain" description="Phosphatidylinositol transfer protein N-terminal" evidence="1">
    <location>
        <begin position="1"/>
        <end position="138"/>
    </location>
</feature>
<dbReference type="Proteomes" id="UP000039324">
    <property type="component" value="Unassembled WGS sequence"/>
</dbReference>
<dbReference type="OrthoDB" id="18453at2759"/>
<dbReference type="SUPFAM" id="SSF55961">
    <property type="entry name" value="Bet v1-like"/>
    <property type="match status" value="1"/>
</dbReference>
<organism evidence="2 4">
    <name type="scientific">Plasmodiophora brassicae</name>
    <name type="common">Clubroot disease agent</name>
    <dbReference type="NCBI Taxonomy" id="37360"/>
    <lineage>
        <taxon>Eukaryota</taxon>
        <taxon>Sar</taxon>
        <taxon>Rhizaria</taxon>
        <taxon>Endomyxa</taxon>
        <taxon>Phytomyxea</taxon>
        <taxon>Plasmodiophorida</taxon>
        <taxon>Plasmodiophoridae</taxon>
        <taxon>Plasmodiophora</taxon>
    </lineage>
</organism>
<reference evidence="2 4" key="1">
    <citation type="submission" date="2015-02" db="EMBL/GenBank/DDBJ databases">
        <authorList>
            <person name="Chooi Y.-H."/>
        </authorList>
    </citation>
    <scope>NUCLEOTIDE SEQUENCE [LARGE SCALE GENOMIC DNA]</scope>
    <source>
        <strain evidence="2">E3</strain>
    </source>
</reference>
<evidence type="ECO:0000313" key="4">
    <source>
        <dbReference type="Proteomes" id="UP000039324"/>
    </source>
</evidence>
<dbReference type="EMBL" id="OVEO01000003">
    <property type="protein sequence ID" value="SPQ94738.1"/>
    <property type="molecule type" value="Genomic_DNA"/>
</dbReference>
<dbReference type="STRING" id="37360.A0A0G4J4Z9"/>
<proteinExistence type="predicted"/>
<dbReference type="Pfam" id="PF02121">
    <property type="entry name" value="IP_trans"/>
    <property type="match status" value="2"/>
</dbReference>